<dbReference type="InterPro" id="IPR019410">
    <property type="entry name" value="Methyltransf_16"/>
</dbReference>
<dbReference type="PANTHER" id="PTHR14614:SF130">
    <property type="entry name" value="PROTEIN-LYSINE N-METHYLTRANSFERASE EEF2KMT"/>
    <property type="match status" value="1"/>
</dbReference>
<evidence type="ECO:0008006" key="3">
    <source>
        <dbReference type="Google" id="ProtNLM"/>
    </source>
</evidence>
<sequence>MESRPDALALRTAFRAMEPTQVLVNLARKLGGGILSNDAQTFFLEKCLNDETCKLYPPGWLYLRRTLKEIILAAEKDGEEVLDGLYDLHAVYLLPPQDGSSELAPKCYKSYTYRVPAKSRAYLACKAGCKNFLEDTEQLATLRVSLNMLEGDTGCSSWPAGLLLSEFVLSHPELFYGQNCLEVGAGAGMVGVLLARIGASKVLLTDGSLATLANMRHNLSINNVKVEGMVEINGCEQHAHFSTTVKCQQLMWETLSDKELHTLESNVILGADLIYDPLYIPHLVKLLASLLSLDHPARTNISEQSVHEYPVVYIASAVRNPETLVFFVETVRKAGLRMVEVSESMRPATCLSDVSGFNRSTILIHRLQAWRD</sequence>
<evidence type="ECO:0000313" key="2">
    <source>
        <dbReference type="Proteomes" id="UP000822688"/>
    </source>
</evidence>
<dbReference type="AlphaFoldDB" id="A0A8T0HMV5"/>
<dbReference type="Gene3D" id="3.40.50.150">
    <property type="entry name" value="Vaccinia Virus protein VP39"/>
    <property type="match status" value="1"/>
</dbReference>
<keyword evidence="2" id="KW-1185">Reference proteome</keyword>
<dbReference type="InterPro" id="IPR029063">
    <property type="entry name" value="SAM-dependent_MTases_sf"/>
</dbReference>
<dbReference type="EMBL" id="CM026426">
    <property type="protein sequence ID" value="KAG0572220.1"/>
    <property type="molecule type" value="Genomic_DNA"/>
</dbReference>
<dbReference type="Proteomes" id="UP000822688">
    <property type="component" value="Chromosome V"/>
</dbReference>
<gene>
    <name evidence="1" type="ORF">KC19_VG077500</name>
</gene>
<organism evidence="1 2">
    <name type="scientific">Ceratodon purpureus</name>
    <name type="common">Fire moss</name>
    <name type="synonym">Dicranum purpureum</name>
    <dbReference type="NCBI Taxonomy" id="3225"/>
    <lineage>
        <taxon>Eukaryota</taxon>
        <taxon>Viridiplantae</taxon>
        <taxon>Streptophyta</taxon>
        <taxon>Embryophyta</taxon>
        <taxon>Bryophyta</taxon>
        <taxon>Bryophytina</taxon>
        <taxon>Bryopsida</taxon>
        <taxon>Dicranidae</taxon>
        <taxon>Pseudoditrichales</taxon>
        <taxon>Ditrichaceae</taxon>
        <taxon>Ceratodon</taxon>
    </lineage>
</organism>
<dbReference type="Pfam" id="PF10294">
    <property type="entry name" value="Methyltransf_16"/>
    <property type="match status" value="1"/>
</dbReference>
<accession>A0A8T0HMV5</accession>
<protein>
    <recommendedName>
        <fullName evidence="3">Protein-lysine N-methyltransferase EEF2KMT</fullName>
    </recommendedName>
</protein>
<proteinExistence type="predicted"/>
<comment type="caution">
    <text evidence="1">The sequence shown here is derived from an EMBL/GenBank/DDBJ whole genome shotgun (WGS) entry which is preliminary data.</text>
</comment>
<reference evidence="1" key="1">
    <citation type="submission" date="2020-06" db="EMBL/GenBank/DDBJ databases">
        <title>WGS assembly of Ceratodon purpureus strain R40.</title>
        <authorList>
            <person name="Carey S.B."/>
            <person name="Jenkins J."/>
            <person name="Shu S."/>
            <person name="Lovell J.T."/>
            <person name="Sreedasyam A."/>
            <person name="Maumus F."/>
            <person name="Tiley G.P."/>
            <person name="Fernandez-Pozo N."/>
            <person name="Barry K."/>
            <person name="Chen C."/>
            <person name="Wang M."/>
            <person name="Lipzen A."/>
            <person name="Daum C."/>
            <person name="Saski C.A."/>
            <person name="Payton A.C."/>
            <person name="Mcbreen J.C."/>
            <person name="Conrad R.E."/>
            <person name="Kollar L.M."/>
            <person name="Olsson S."/>
            <person name="Huttunen S."/>
            <person name="Landis J.B."/>
            <person name="Wickett N.J."/>
            <person name="Johnson M.G."/>
            <person name="Rensing S.A."/>
            <person name="Grimwood J."/>
            <person name="Schmutz J."/>
            <person name="Mcdaniel S.F."/>
        </authorList>
    </citation>
    <scope>NUCLEOTIDE SEQUENCE</scope>
    <source>
        <strain evidence="1">R40</strain>
    </source>
</reference>
<name>A0A8T0HMV5_CERPU</name>
<dbReference type="SUPFAM" id="SSF53335">
    <property type="entry name" value="S-adenosyl-L-methionine-dependent methyltransferases"/>
    <property type="match status" value="1"/>
</dbReference>
<evidence type="ECO:0000313" key="1">
    <source>
        <dbReference type="EMBL" id="KAG0572220.1"/>
    </source>
</evidence>
<dbReference type="PANTHER" id="PTHR14614">
    <property type="entry name" value="HEPATOCELLULAR CARCINOMA-ASSOCIATED ANTIGEN"/>
    <property type="match status" value="1"/>
</dbReference>